<dbReference type="EMBL" id="ML119112">
    <property type="protein sequence ID" value="RPB15670.1"/>
    <property type="molecule type" value="Genomic_DNA"/>
</dbReference>
<gene>
    <name evidence="3" type="ORF">P167DRAFT_542821</name>
</gene>
<evidence type="ECO:0000313" key="3">
    <source>
        <dbReference type="EMBL" id="RPB15670.1"/>
    </source>
</evidence>
<organism evidence="3 4">
    <name type="scientific">Morchella conica CCBAS932</name>
    <dbReference type="NCBI Taxonomy" id="1392247"/>
    <lineage>
        <taxon>Eukaryota</taxon>
        <taxon>Fungi</taxon>
        <taxon>Dikarya</taxon>
        <taxon>Ascomycota</taxon>
        <taxon>Pezizomycotina</taxon>
        <taxon>Pezizomycetes</taxon>
        <taxon>Pezizales</taxon>
        <taxon>Morchellaceae</taxon>
        <taxon>Morchella</taxon>
    </lineage>
</organism>
<sequence length="154" mass="17786">MDGWMRLLRRAALFFFCVRCSQTGRRRDDLIYISTVRGKTEAAAEKGSDRNIDDISSTPKDYYYYFSKYSSAVTSKQVKQQQKAQQQQQQQPLPAPSRCRLQKQNRRRLMPHPSATSPRSSIDSLSSIPGKLFCFPRNHGSRHARCVALYIHRA</sequence>
<protein>
    <submittedName>
        <fullName evidence="3">Uncharacterized protein</fullName>
    </submittedName>
</protein>
<dbReference type="Proteomes" id="UP000277580">
    <property type="component" value="Unassembled WGS sequence"/>
</dbReference>
<evidence type="ECO:0000256" key="1">
    <source>
        <dbReference type="SAM" id="MobiDB-lite"/>
    </source>
</evidence>
<feature type="region of interest" description="Disordered" evidence="1">
    <location>
        <begin position="77"/>
        <end position="101"/>
    </location>
</feature>
<feature type="compositionally biased region" description="Low complexity" evidence="1">
    <location>
        <begin position="77"/>
        <end position="91"/>
    </location>
</feature>
<keyword evidence="2" id="KW-0732">Signal</keyword>
<dbReference type="AlphaFoldDB" id="A0A3N4KYM6"/>
<proteinExistence type="predicted"/>
<evidence type="ECO:0000256" key="2">
    <source>
        <dbReference type="SAM" id="SignalP"/>
    </source>
</evidence>
<name>A0A3N4KYM6_9PEZI</name>
<dbReference type="InParanoid" id="A0A3N4KYM6"/>
<evidence type="ECO:0000313" key="4">
    <source>
        <dbReference type="Proteomes" id="UP000277580"/>
    </source>
</evidence>
<reference evidence="3 4" key="1">
    <citation type="journal article" date="2018" name="Nat. Ecol. Evol.">
        <title>Pezizomycetes genomes reveal the molecular basis of ectomycorrhizal truffle lifestyle.</title>
        <authorList>
            <person name="Murat C."/>
            <person name="Payen T."/>
            <person name="Noel B."/>
            <person name="Kuo A."/>
            <person name="Morin E."/>
            <person name="Chen J."/>
            <person name="Kohler A."/>
            <person name="Krizsan K."/>
            <person name="Balestrini R."/>
            <person name="Da Silva C."/>
            <person name="Montanini B."/>
            <person name="Hainaut M."/>
            <person name="Levati E."/>
            <person name="Barry K.W."/>
            <person name="Belfiori B."/>
            <person name="Cichocki N."/>
            <person name="Clum A."/>
            <person name="Dockter R.B."/>
            <person name="Fauchery L."/>
            <person name="Guy J."/>
            <person name="Iotti M."/>
            <person name="Le Tacon F."/>
            <person name="Lindquist E.A."/>
            <person name="Lipzen A."/>
            <person name="Malagnac F."/>
            <person name="Mello A."/>
            <person name="Molinier V."/>
            <person name="Miyauchi S."/>
            <person name="Poulain J."/>
            <person name="Riccioni C."/>
            <person name="Rubini A."/>
            <person name="Sitrit Y."/>
            <person name="Splivallo R."/>
            <person name="Traeger S."/>
            <person name="Wang M."/>
            <person name="Zifcakova L."/>
            <person name="Wipf D."/>
            <person name="Zambonelli A."/>
            <person name="Paolocci F."/>
            <person name="Nowrousian M."/>
            <person name="Ottonello S."/>
            <person name="Baldrian P."/>
            <person name="Spatafora J.W."/>
            <person name="Henrissat B."/>
            <person name="Nagy L.G."/>
            <person name="Aury J.M."/>
            <person name="Wincker P."/>
            <person name="Grigoriev I.V."/>
            <person name="Bonfante P."/>
            <person name="Martin F.M."/>
        </authorList>
    </citation>
    <scope>NUCLEOTIDE SEQUENCE [LARGE SCALE GENOMIC DNA]</scope>
    <source>
        <strain evidence="3 4">CCBAS932</strain>
    </source>
</reference>
<keyword evidence="4" id="KW-1185">Reference proteome</keyword>
<feature type="chain" id="PRO_5017943232" evidence="2">
    <location>
        <begin position="24"/>
        <end position="154"/>
    </location>
</feature>
<feature type="signal peptide" evidence="2">
    <location>
        <begin position="1"/>
        <end position="23"/>
    </location>
</feature>
<accession>A0A3N4KYM6</accession>